<sequence>MLHVGLDLSRSKVDVHVMDAAGDELWSTAVSPDAQSLRSLAARVARYDEPDEPVCAVIESMNGTRQVRDDLTASGWVVEIADAAKVKGMAPLACKTDEIDAWVLAELSRRDLVPAIWLPPMPVRQARELARFRLHLVKHRTMVKNRVHSALIAFGHRCPVSDLFGVEGRRLLQQLALPEPWADTTATALALHDRLDEEILGLERQLRRAGAEHAYVPRLMTAPGIGPVLGYTIAAEIGDITRFPTPRKFVGYTGLCPKVYQSGNLDRRGPLTKNGPRYLRWALIEAAVHAAAHPLYKPRYQHTKKRLGKHRGPKIARIVVARELATAIWHMLTKNEDFAPAGATHDLAA</sequence>
<keyword evidence="4" id="KW-1185">Reference proteome</keyword>
<dbReference type="InterPro" id="IPR003346">
    <property type="entry name" value="Transposase_20"/>
</dbReference>
<gene>
    <name evidence="3" type="ORF">G1H10_15480</name>
</gene>
<dbReference type="InterPro" id="IPR047650">
    <property type="entry name" value="Transpos_IS110"/>
</dbReference>
<accession>A0A6L9S974</accession>
<dbReference type="InterPro" id="IPR002525">
    <property type="entry name" value="Transp_IS110-like_N"/>
</dbReference>
<evidence type="ECO:0000259" key="2">
    <source>
        <dbReference type="Pfam" id="PF02371"/>
    </source>
</evidence>
<organism evidence="3 4">
    <name type="scientific">Phytoactinopolyspora halotolerans</name>
    <dbReference type="NCBI Taxonomy" id="1981512"/>
    <lineage>
        <taxon>Bacteria</taxon>
        <taxon>Bacillati</taxon>
        <taxon>Actinomycetota</taxon>
        <taxon>Actinomycetes</taxon>
        <taxon>Jiangellales</taxon>
        <taxon>Jiangellaceae</taxon>
        <taxon>Phytoactinopolyspora</taxon>
    </lineage>
</organism>
<proteinExistence type="predicted"/>
<dbReference type="RefSeq" id="WP_163739358.1">
    <property type="nucleotide sequence ID" value="NZ_JAAGOA010000010.1"/>
</dbReference>
<feature type="domain" description="Transposase IS116/IS110/IS902 C-terminal" evidence="2">
    <location>
        <begin position="218"/>
        <end position="295"/>
    </location>
</feature>
<evidence type="ECO:0000259" key="1">
    <source>
        <dbReference type="Pfam" id="PF01548"/>
    </source>
</evidence>
<dbReference type="PANTHER" id="PTHR33055:SF13">
    <property type="entry name" value="TRANSPOSASE"/>
    <property type="match status" value="1"/>
</dbReference>
<comment type="caution">
    <text evidence="3">The sequence shown here is derived from an EMBL/GenBank/DDBJ whole genome shotgun (WGS) entry which is preliminary data.</text>
</comment>
<evidence type="ECO:0000313" key="3">
    <source>
        <dbReference type="EMBL" id="NEE01573.1"/>
    </source>
</evidence>
<reference evidence="3 4" key="1">
    <citation type="submission" date="2020-02" db="EMBL/GenBank/DDBJ databases">
        <authorList>
            <person name="Li X.-J."/>
            <person name="Han X.-M."/>
        </authorList>
    </citation>
    <scope>NUCLEOTIDE SEQUENCE [LARGE SCALE GENOMIC DNA]</scope>
    <source>
        <strain evidence="3 4">CCTCC AB 2017055</strain>
    </source>
</reference>
<dbReference type="GO" id="GO:0003677">
    <property type="term" value="F:DNA binding"/>
    <property type="evidence" value="ECO:0007669"/>
    <property type="project" value="InterPro"/>
</dbReference>
<dbReference type="Pfam" id="PF01548">
    <property type="entry name" value="DEDD_Tnp_IS110"/>
    <property type="match status" value="1"/>
</dbReference>
<feature type="domain" description="Transposase IS110-like N-terminal" evidence="1">
    <location>
        <begin position="4"/>
        <end position="151"/>
    </location>
</feature>
<dbReference type="GO" id="GO:0004803">
    <property type="term" value="F:transposase activity"/>
    <property type="evidence" value="ECO:0007669"/>
    <property type="project" value="InterPro"/>
</dbReference>
<evidence type="ECO:0000313" key="4">
    <source>
        <dbReference type="Proteomes" id="UP000475214"/>
    </source>
</evidence>
<protein>
    <submittedName>
        <fullName evidence="3">IS110 family transposase</fullName>
    </submittedName>
</protein>
<dbReference type="NCBIfam" id="NF033542">
    <property type="entry name" value="transpos_IS110"/>
    <property type="match status" value="1"/>
</dbReference>
<dbReference type="Proteomes" id="UP000475214">
    <property type="component" value="Unassembled WGS sequence"/>
</dbReference>
<dbReference type="AlphaFoldDB" id="A0A6L9S974"/>
<dbReference type="GO" id="GO:0006313">
    <property type="term" value="P:DNA transposition"/>
    <property type="evidence" value="ECO:0007669"/>
    <property type="project" value="InterPro"/>
</dbReference>
<dbReference type="Pfam" id="PF02371">
    <property type="entry name" value="Transposase_20"/>
    <property type="match status" value="1"/>
</dbReference>
<name>A0A6L9S974_9ACTN</name>
<dbReference type="PANTHER" id="PTHR33055">
    <property type="entry name" value="TRANSPOSASE FOR INSERTION SEQUENCE ELEMENT IS1111A"/>
    <property type="match status" value="1"/>
</dbReference>
<dbReference type="EMBL" id="JAAGOA010000010">
    <property type="protein sequence ID" value="NEE01573.1"/>
    <property type="molecule type" value="Genomic_DNA"/>
</dbReference>